<proteinExistence type="predicted"/>
<evidence type="ECO:0000313" key="1">
    <source>
        <dbReference type="EMBL" id="SDX33242.1"/>
    </source>
</evidence>
<keyword evidence="2" id="KW-1185">Reference proteome</keyword>
<dbReference type="EMBL" id="FNOU01000001">
    <property type="protein sequence ID" value="SDX33242.1"/>
    <property type="molecule type" value="Genomic_DNA"/>
</dbReference>
<gene>
    <name evidence="1" type="ORF">SAMN04488579_101182</name>
</gene>
<sequence>MHGMYYNPVEALLKEIKALKSEIKELKQA</sequence>
<dbReference type="STRING" id="1528.SAMN04488579_101182"/>
<organism evidence="1 2">
    <name type="scientific">Eubacterium barkeri</name>
    <name type="common">Clostridium barkeri</name>
    <dbReference type="NCBI Taxonomy" id="1528"/>
    <lineage>
        <taxon>Bacteria</taxon>
        <taxon>Bacillati</taxon>
        <taxon>Bacillota</taxon>
        <taxon>Clostridia</taxon>
        <taxon>Eubacteriales</taxon>
        <taxon>Eubacteriaceae</taxon>
        <taxon>Eubacterium</taxon>
    </lineage>
</organism>
<dbReference type="Proteomes" id="UP000199652">
    <property type="component" value="Unassembled WGS sequence"/>
</dbReference>
<evidence type="ECO:0000313" key="2">
    <source>
        <dbReference type="Proteomes" id="UP000199652"/>
    </source>
</evidence>
<dbReference type="AlphaFoldDB" id="A0A1H3AU49"/>
<accession>A0A1H3AU49</accession>
<name>A0A1H3AU49_EUBBA</name>
<protein>
    <submittedName>
        <fullName evidence="1">Uncharacterized protein</fullName>
    </submittedName>
</protein>
<reference evidence="2" key="1">
    <citation type="submission" date="2016-10" db="EMBL/GenBank/DDBJ databases">
        <authorList>
            <person name="Varghese N."/>
            <person name="Submissions S."/>
        </authorList>
    </citation>
    <scope>NUCLEOTIDE SEQUENCE [LARGE SCALE GENOMIC DNA]</scope>
    <source>
        <strain evidence="2">VPI 5359</strain>
    </source>
</reference>